<dbReference type="AlphaFoldDB" id="A0AAI8VXF6"/>
<accession>A0AAI8VXF6</accession>
<dbReference type="InterPro" id="IPR013907">
    <property type="entry name" value="Sds3"/>
</dbReference>
<evidence type="ECO:0000256" key="3">
    <source>
        <dbReference type="ARBA" id="ARBA00023015"/>
    </source>
</evidence>
<evidence type="ECO:0000256" key="2">
    <source>
        <dbReference type="ARBA" id="ARBA00022491"/>
    </source>
</evidence>
<dbReference type="Gene3D" id="1.20.5.1500">
    <property type="match status" value="1"/>
</dbReference>
<organism evidence="7 8">
    <name type="scientific">Anthostomella pinea</name>
    <dbReference type="NCBI Taxonomy" id="933095"/>
    <lineage>
        <taxon>Eukaryota</taxon>
        <taxon>Fungi</taxon>
        <taxon>Dikarya</taxon>
        <taxon>Ascomycota</taxon>
        <taxon>Pezizomycotina</taxon>
        <taxon>Sordariomycetes</taxon>
        <taxon>Xylariomycetidae</taxon>
        <taxon>Xylariales</taxon>
        <taxon>Xylariaceae</taxon>
        <taxon>Anthostomella</taxon>
    </lineage>
</organism>
<dbReference type="Proteomes" id="UP001295740">
    <property type="component" value="Unassembled WGS sequence"/>
</dbReference>
<feature type="compositionally biased region" description="Polar residues" evidence="6">
    <location>
        <begin position="106"/>
        <end position="115"/>
    </location>
</feature>
<gene>
    <name evidence="7" type="ORF">KHLLAP_LOCUS13330</name>
</gene>
<reference evidence="7" key="1">
    <citation type="submission" date="2023-10" db="EMBL/GenBank/DDBJ databases">
        <authorList>
            <person name="Hackl T."/>
        </authorList>
    </citation>
    <scope>NUCLEOTIDE SEQUENCE</scope>
</reference>
<keyword evidence="3" id="KW-0805">Transcription regulation</keyword>
<feature type="region of interest" description="Disordered" evidence="6">
    <location>
        <begin position="574"/>
        <end position="667"/>
    </location>
</feature>
<dbReference type="GO" id="GO:0005654">
    <property type="term" value="C:nucleoplasm"/>
    <property type="evidence" value="ECO:0007669"/>
    <property type="project" value="UniProtKB-ARBA"/>
</dbReference>
<keyword evidence="8" id="KW-1185">Reference proteome</keyword>
<feature type="compositionally biased region" description="Acidic residues" evidence="6">
    <location>
        <begin position="21"/>
        <end position="41"/>
    </location>
</feature>
<dbReference type="PANTHER" id="PTHR21964">
    <property type="entry name" value="BREAST CANCER METASTASIS-SUPPRESSOR 1"/>
    <property type="match status" value="1"/>
</dbReference>
<dbReference type="EMBL" id="CAUWAG010000020">
    <property type="protein sequence ID" value="CAJ2512862.1"/>
    <property type="molecule type" value="Genomic_DNA"/>
</dbReference>
<comment type="caution">
    <text evidence="7">The sequence shown here is derived from an EMBL/GenBank/DDBJ whole genome shotgun (WGS) entry which is preliminary data.</text>
</comment>
<evidence type="ECO:0000256" key="5">
    <source>
        <dbReference type="ARBA" id="ARBA00023242"/>
    </source>
</evidence>
<keyword evidence="5" id="KW-0539">Nucleus</keyword>
<feature type="compositionally biased region" description="Polar residues" evidence="6">
    <location>
        <begin position="574"/>
        <end position="626"/>
    </location>
</feature>
<protein>
    <submittedName>
        <fullName evidence="7">Uu.00g009810.m01.CDS01</fullName>
    </submittedName>
</protein>
<evidence type="ECO:0000313" key="8">
    <source>
        <dbReference type="Proteomes" id="UP001295740"/>
    </source>
</evidence>
<evidence type="ECO:0000256" key="4">
    <source>
        <dbReference type="ARBA" id="ARBA00023163"/>
    </source>
</evidence>
<comment type="subcellular location">
    <subcellularLocation>
        <location evidence="1">Nucleus</location>
    </subcellularLocation>
</comment>
<dbReference type="SMART" id="SM01401">
    <property type="entry name" value="Sds3"/>
    <property type="match status" value="1"/>
</dbReference>
<evidence type="ECO:0000313" key="7">
    <source>
        <dbReference type="EMBL" id="CAJ2512862.1"/>
    </source>
</evidence>
<evidence type="ECO:0000256" key="1">
    <source>
        <dbReference type="ARBA" id="ARBA00004123"/>
    </source>
</evidence>
<sequence>MATGDTAPPPLSIPPPPTEPLSDDDGSSPLSDVEDKDDDPDDIHGRSPIANHHDDEPSSPDNLSDANDTEAETERLYDTPRNPTRHKDVPLDQSAAGSVYERTPSKLRQANSTVAGGNYDDSGRLSDEDVSMASSPPAQPLEAPEKLQSPTLDILAEAANQEAENRKRKRPPVELGAAEPEQPLRKRTESAPPPSQEVPDNDIAMADEDDPSSNTNSGEHSADEGVNATAGDDEVDKPPPGAPSDRETGPRKPTRSSSRKLKGPEDKAERGVSPEAGVDGTAPEEDGAHTGDDEHMEVDVDGEAEAAHKNEEERMADLSGYHIAATANSLGIVERKRAAFEQLSSIEKRFATFRDRLYEERLEQLNQEEAMLRSDNPTHPEYLAMMKCIDARRDEKLRVADRELELRLEMLERLGVAKRAQIHSQYFQAVRESRETVLAELGQHWYDIQHERRKHADNVPEYGIRFPQTHNEHVRNALAYNKEVSILSGIAKYEGMPAAPDMPGASLSEVEDDFDAMNRGRQQAPRHSVPRPSYTDYRGVPFGEPLGPAAEQFLEQTPWANPNHPSNAYLLQRQHSAQQETQAAASVLTNASAGSRRQTSQPNPFSISSASQPFNGNAKPSKSIPRQDSESPEVTRAANVLEQTKARSMKAAETAAKRENGQRVGGF</sequence>
<dbReference type="GO" id="GO:0010468">
    <property type="term" value="P:regulation of gene expression"/>
    <property type="evidence" value="ECO:0007669"/>
    <property type="project" value="UniProtKB-ARBA"/>
</dbReference>
<name>A0AAI8VXF6_9PEZI</name>
<keyword evidence="4" id="KW-0804">Transcription</keyword>
<feature type="compositionally biased region" description="Pro residues" evidence="6">
    <location>
        <begin position="7"/>
        <end position="19"/>
    </location>
</feature>
<feature type="compositionally biased region" description="Basic and acidic residues" evidence="6">
    <location>
        <begin position="262"/>
        <end position="272"/>
    </location>
</feature>
<evidence type="ECO:0000256" key="6">
    <source>
        <dbReference type="SAM" id="MobiDB-lite"/>
    </source>
</evidence>
<feature type="region of interest" description="Disordered" evidence="6">
    <location>
        <begin position="1"/>
        <end position="294"/>
    </location>
</feature>
<keyword evidence="2" id="KW-0678">Repressor</keyword>
<dbReference type="Pfam" id="PF08598">
    <property type="entry name" value="Sds3"/>
    <property type="match status" value="1"/>
</dbReference>
<feature type="compositionally biased region" description="Basic residues" evidence="6">
    <location>
        <begin position="252"/>
        <end position="261"/>
    </location>
</feature>
<proteinExistence type="predicted"/>